<dbReference type="Proteomes" id="UP000886251">
    <property type="component" value="Unassembled WGS sequence"/>
</dbReference>
<feature type="transmembrane region" description="Helical" evidence="1">
    <location>
        <begin position="137"/>
        <end position="158"/>
    </location>
</feature>
<evidence type="ECO:0000313" key="2">
    <source>
        <dbReference type="EMBL" id="HEB96667.1"/>
    </source>
</evidence>
<gene>
    <name evidence="2" type="ORF">ENI96_09600</name>
</gene>
<proteinExistence type="predicted"/>
<feature type="transmembrane region" description="Helical" evidence="1">
    <location>
        <begin position="202"/>
        <end position="227"/>
    </location>
</feature>
<name>A0A831WAY6_9GAMM</name>
<comment type="caution">
    <text evidence="2">The sequence shown here is derived from an EMBL/GenBank/DDBJ whole genome shotgun (WGS) entry which is preliminary data.</text>
</comment>
<organism evidence="2">
    <name type="scientific">Sedimenticola thiotaurini</name>
    <dbReference type="NCBI Taxonomy" id="1543721"/>
    <lineage>
        <taxon>Bacteria</taxon>
        <taxon>Pseudomonadati</taxon>
        <taxon>Pseudomonadota</taxon>
        <taxon>Gammaproteobacteria</taxon>
        <taxon>Chromatiales</taxon>
        <taxon>Sedimenticolaceae</taxon>
        <taxon>Sedimenticola</taxon>
    </lineage>
</organism>
<keyword evidence="1" id="KW-1133">Transmembrane helix</keyword>
<accession>A0A831WAY6</accession>
<feature type="transmembrane region" description="Helical" evidence="1">
    <location>
        <begin position="37"/>
        <end position="61"/>
    </location>
</feature>
<feature type="transmembrane region" description="Helical" evidence="1">
    <location>
        <begin position="73"/>
        <end position="93"/>
    </location>
</feature>
<sequence length="235" mass="26269">MPISTLPFLAVAVFGFLLFQTRRLYLEGFLQSPQRNWINALVAILLGWGVISGYLAESGIYASPGFLSLAPGFWLPFVPVVMALAMVLLVPSLRQGLRVFVDRTPVHWLTGIHQLRVLALGSIIKAAYGLFPAKFAWYVGIPDFLFGISAVLLTLFLVRHRGIPAWKLAPWHLAGAMVVLIPAIGLMHVYMREPLFTELFAFPMALAPTLVVPTFIMLNMLVVWRLLEQRTARSR</sequence>
<evidence type="ECO:0000256" key="1">
    <source>
        <dbReference type="SAM" id="Phobius"/>
    </source>
</evidence>
<keyword evidence="1" id="KW-0472">Membrane</keyword>
<keyword evidence="1" id="KW-0812">Transmembrane</keyword>
<feature type="transmembrane region" description="Helical" evidence="1">
    <location>
        <begin position="114"/>
        <end position="131"/>
    </location>
</feature>
<feature type="transmembrane region" description="Helical" evidence="1">
    <location>
        <begin position="6"/>
        <end position="25"/>
    </location>
</feature>
<feature type="transmembrane region" description="Helical" evidence="1">
    <location>
        <begin position="170"/>
        <end position="190"/>
    </location>
</feature>
<protein>
    <submittedName>
        <fullName evidence="2">Uncharacterized protein</fullName>
    </submittedName>
</protein>
<dbReference type="AlphaFoldDB" id="A0A831WAY6"/>
<reference evidence="2" key="1">
    <citation type="journal article" date="2020" name="mSystems">
        <title>Genome- and Community-Level Interaction Insights into Carbon Utilization and Element Cycling Functions of Hydrothermarchaeota in Hydrothermal Sediment.</title>
        <authorList>
            <person name="Zhou Z."/>
            <person name="Liu Y."/>
            <person name="Xu W."/>
            <person name="Pan J."/>
            <person name="Luo Z.H."/>
            <person name="Li M."/>
        </authorList>
    </citation>
    <scope>NUCLEOTIDE SEQUENCE [LARGE SCALE GENOMIC DNA]</scope>
    <source>
        <strain evidence="2">HyVt-443</strain>
    </source>
</reference>
<dbReference type="EMBL" id="DRKP01000111">
    <property type="protein sequence ID" value="HEB96667.1"/>
    <property type="molecule type" value="Genomic_DNA"/>
</dbReference>